<dbReference type="PANTHER" id="PTHR42535:SF2">
    <property type="entry name" value="CHROMOSOME UNDETERMINED SCAFFOLD_146, WHOLE GENOME SHOTGUN SEQUENCE"/>
    <property type="match status" value="1"/>
</dbReference>
<evidence type="ECO:0000256" key="2">
    <source>
        <dbReference type="ARBA" id="ARBA00023157"/>
    </source>
</evidence>
<evidence type="ECO:0000313" key="6">
    <source>
        <dbReference type="Proteomes" id="UP000248584"/>
    </source>
</evidence>
<dbReference type="SUPFAM" id="SSF69318">
    <property type="entry name" value="Integrin alpha N-terminal domain"/>
    <property type="match status" value="1"/>
</dbReference>
<sequence length="2492" mass="263766">MKRILLTTFLSFIVFSSFGQVTVQDINVSLDNSGNASINTNDVLTSSLPAGTTATLSKSNFTCADLMPPIQTFSLSLDSTNDYAVVSHTPDLNLDGSWTLEGWIYRNSKNPGGDVIIDKWSGNSFFDEYSIFIFNDTFFAEVTTTTGNYGVAAAGITPALNQWYHVAGSFDRATGTLKIYIDGVLRGTTTGITGASLNSNNNTILGGIDWGNASINGLIDDVRIWDRVLTDTEIGQFYNQPLRGDELGLVANWKFEESFGNTTSSSTTQTYPAVYQENGVVSLISWAGNSAVTVGNNLNRIYLTATDSGGTSTDYPFVATVEEVVPQAIIQDISVNLDSSGNATITAQDVDNGSFANCSGIASLTLDRSNLDCNDIVEGNRGIRVNGVNQHVAIPASSANRITGNYTLSAWVKYDDTGIDRQYAVSIPSGFNGTGNSIYINKVNRFVSMTFIDGNTNAPNGLSTGPNVIMPDTWTHIAVSYDGVNAKIFINGVLSASQARTLLFPTSSQPLYLGVEGDGSIIGQRRFKGEIDEVRLWNVARTEKEIRDDMNFDISPQSTGLRALYRLDETSGTSIIDEVNGTSSSVFYNMNPAIDRIESDRVRGVPVTLTVTTNDGETDSVVAMVTVNDTSSPQVITQDVTVNLVNGSATITAQDIDNGSTAGACNSITNLTLDRTLFTCADTTMPVTVTLTATSTNGISDTGTAQVTVLENDVPVAIAQDLTVSTDAAGNATIDASMVDAGSYIGCPGSPVNIIVSPDTFDCTNIGPNTVTLTVTNSSGQTAVDTAIVTILDNSQTVARANPISVTLSPNGSASFTAQYLDNGSTGNCSGLSTILLSRYSVNCFDAFSGSATVTLTVISNDGQTDSVQTTITVNDLQGVFTQDISVTLDNNGIATITPQDVDAGSGIPCIDPNPTFSLNRDTFTCADAGMVVPVTLTMNINSGGAFTGIANVTVQDSGTLNAVAHDATVSLDATGNVTVDASQIDGGSTAGCAGIASIVVSPNTFDCTNLGDNTVTLTVTDGNGNTDTTTAIITVNLPPEDISFNATSLTGITITNPSDSEFSDINNDGLLDFAVLDNGYFVPFFQQNDGSYAPQQTGLGSIITSGVTNQGLQLADFDGDGLKDVILTNNNIINSTVDRSIFRRANNGFYSSIFNDSANGSFMIPIDLDNDGNDEILDRSSRLIMGVLSDALLQYDYVGGNFNLQSPTVLDPLITDGFKESDVDNDGDSDILAQVPFGTSGDPQVLVFYNDGNGVFTQETNVNLLGFLNDVVAGDINGDGSTDFISLNPTIGGSPTALNYIVHISNAIGGYDTYNFNSSAGTSIIDSELTDFNGDGKEDWFIMSNGDNINYESRIYEWDDASNTFIDTATIPVQVPSESTYEILDYENDGDTDLVLVDRSALTITLYESNPIAALDIITQDITVTLDNTGNASITPQQIDNGSNALCGVILSLDITDFDCTNVGRPIQVTLTGIDVAGNVATETAVVTVEDNLIPEITLNGNATETVGQGVVYTDAGATAIDNCGATSVVVSGDTVDTAVFGTYTITYTATDSAGNTSSADRVVTVADIVLPEIIAASITSDNGNSAFAKAGDLVTLTFTTSEPVRTPLVSIAMINAALSATANPNEWIATTFVPNTSSVDMSTLPDGMVPFTIDLEDLNANNSLTPQTITTDGSEVILDRTAPDVNAMNEIISLDVSGNGIFNLNDVVGSITDAYSHTASTDVNTIDCSLLGANAFNLFATDEAGNTGQDLFILTVIDEIAPVMTLNGNTTVTIDRGLSYIDAGVTISDNCSSGLIPSIGGDVVDTNISGTYEVTYDVSDTSGNAATQLTRTIIVKNPDFIYEGGSWTPNDPSDVANPAGFNDNVIVRENVTISGDFRANDLTINTGVTLTLAAGVTVGIDNDFNGDTLDAPQATLFAYGQAAGITWNLNNATIGSIELANATLNLTGTYRIIESLYNDDTASTSVLNVTGAVLTLGSTATQTAVIDGALLDVIGELTLEKYFKDRRAYRFISSPLTTTTTIFDNWQEGGLNPGDAGYQSGYGTHISGNGGAANGFDVTGSNNTSMFSWDNINQNWVSQSSTDAVTDLLVAGQFSRLFVRGDRAVDLTNNNSSSSTTLRTKGYLLNSSYTVPQISNNAGDFMIVGNPYQSQLDLSRLMNDLFNGVSGNINAVQPNFYYVWDPLANTRGAYRTYGRQVDAMIGPNAPNSNYDEAGVLQPGQAAFFLTSGTSGGTFVLDRTSNAITPPPVNISNTPNGQLHISLYETAQFNQGFGSLEGLLIRFENGANNAIDTNDAVKFNNLDENLGRAHITGTTLSIERRDLPQHGEVLPLVINNVRHNNYIIEVQPVGFTSKQAILKDNFNNTLTPLDNNQVTIYSYSIDAANASSIATDRFEIVFEDVTLSIGEGNLVSQAISIYPNPVLGPEFYIDFGNITGFKKVTIYNALGQKINTYNTEESSVYELKSDALAPGMYVIEIEKGDAKFVEQLIVK</sequence>
<organism evidence="5 6">
    <name type="scientific">Nonlabens dokdonensis</name>
    <dbReference type="NCBI Taxonomy" id="328515"/>
    <lineage>
        <taxon>Bacteria</taxon>
        <taxon>Pseudomonadati</taxon>
        <taxon>Bacteroidota</taxon>
        <taxon>Flavobacteriia</taxon>
        <taxon>Flavobacteriales</taxon>
        <taxon>Flavobacteriaceae</taxon>
        <taxon>Nonlabens</taxon>
    </lineage>
</organism>
<keyword evidence="6" id="KW-1185">Reference proteome</keyword>
<reference evidence="5 6" key="1">
    <citation type="submission" date="2018-06" db="EMBL/GenBank/DDBJ databases">
        <title>Genomic Encyclopedia of Archaeal and Bacterial Type Strains, Phase II (KMG-II): from individual species to whole genera.</title>
        <authorList>
            <person name="Goeker M."/>
        </authorList>
    </citation>
    <scope>NUCLEOTIDE SEQUENCE [LARGE SCALE GENOMIC DNA]</scope>
    <source>
        <strain evidence="5 6">DSM 17205</strain>
    </source>
</reference>
<feature type="domain" description="LamG-like jellyroll fold" evidence="4">
    <location>
        <begin position="96"/>
        <end position="232"/>
    </location>
</feature>
<evidence type="ECO:0000259" key="4">
    <source>
        <dbReference type="SMART" id="SM00560"/>
    </source>
</evidence>
<dbReference type="InterPro" id="IPR013783">
    <property type="entry name" value="Ig-like_fold"/>
</dbReference>
<dbReference type="InterPro" id="IPR028994">
    <property type="entry name" value="Integrin_alpha_N"/>
</dbReference>
<dbReference type="Pfam" id="PF13385">
    <property type="entry name" value="Laminin_G_3"/>
    <property type="match status" value="2"/>
</dbReference>
<dbReference type="SMART" id="SM00560">
    <property type="entry name" value="LamGL"/>
    <property type="match status" value="2"/>
</dbReference>
<evidence type="ECO:0000256" key="1">
    <source>
        <dbReference type="ARBA" id="ARBA00022729"/>
    </source>
</evidence>
<dbReference type="PANTHER" id="PTHR42535">
    <property type="entry name" value="OOKINETE PROTEIN, PUTATIVE-RELATED"/>
    <property type="match status" value="1"/>
</dbReference>
<proteinExistence type="predicted"/>
<feature type="signal peptide" evidence="3">
    <location>
        <begin position="1"/>
        <end position="19"/>
    </location>
</feature>
<accession>A0ABX5PUE9</accession>
<dbReference type="Proteomes" id="UP000248584">
    <property type="component" value="Unassembled WGS sequence"/>
</dbReference>
<protein>
    <submittedName>
        <fullName evidence="5">Secreted protein (Por secretion system target)</fullName>
    </submittedName>
</protein>
<dbReference type="InterPro" id="IPR026444">
    <property type="entry name" value="Secre_tail"/>
</dbReference>
<keyword evidence="1 3" id="KW-0732">Signal</keyword>
<feature type="chain" id="PRO_5045225863" evidence="3">
    <location>
        <begin position="20"/>
        <end position="2492"/>
    </location>
</feature>
<dbReference type="Pfam" id="PF13517">
    <property type="entry name" value="FG-GAP_3"/>
    <property type="match status" value="2"/>
</dbReference>
<dbReference type="Pfam" id="PF16403">
    <property type="entry name" value="Bact_surface_Ig-like"/>
    <property type="match status" value="2"/>
</dbReference>
<dbReference type="RefSeq" id="WP_015362499.1">
    <property type="nucleotide sequence ID" value="NZ_QKZR01000008.1"/>
</dbReference>
<dbReference type="EMBL" id="QKZR01000008">
    <property type="protein sequence ID" value="PZX36903.1"/>
    <property type="molecule type" value="Genomic_DNA"/>
</dbReference>
<dbReference type="Gene3D" id="2.60.40.10">
    <property type="entry name" value="Immunoglobulins"/>
    <property type="match status" value="2"/>
</dbReference>
<dbReference type="InterPro" id="IPR013517">
    <property type="entry name" value="FG-GAP"/>
</dbReference>
<dbReference type="InterPro" id="IPR013320">
    <property type="entry name" value="ConA-like_dom_sf"/>
</dbReference>
<dbReference type="InterPro" id="IPR032179">
    <property type="entry name" value="Cry22Aa_Ig-like"/>
</dbReference>
<dbReference type="SUPFAM" id="SSF49899">
    <property type="entry name" value="Concanavalin A-like lectins/glucanases"/>
    <property type="match status" value="2"/>
</dbReference>
<comment type="caution">
    <text evidence="5">The sequence shown here is derived from an EMBL/GenBank/DDBJ whole genome shotgun (WGS) entry which is preliminary data.</text>
</comment>
<dbReference type="Gene3D" id="2.60.120.200">
    <property type="match status" value="2"/>
</dbReference>
<feature type="domain" description="LamG-like jellyroll fold" evidence="4">
    <location>
        <begin position="404"/>
        <end position="544"/>
    </location>
</feature>
<name>A0ABX5PUE9_9FLAO</name>
<gene>
    <name evidence="5" type="ORF">LX97_03368</name>
</gene>
<evidence type="ECO:0000256" key="3">
    <source>
        <dbReference type="SAM" id="SignalP"/>
    </source>
</evidence>
<dbReference type="Pfam" id="PF18962">
    <property type="entry name" value="Por_Secre_tail"/>
    <property type="match status" value="1"/>
</dbReference>
<dbReference type="NCBIfam" id="TIGR04183">
    <property type="entry name" value="Por_Secre_tail"/>
    <property type="match status" value="1"/>
</dbReference>
<dbReference type="InterPro" id="IPR006558">
    <property type="entry name" value="LamG-like"/>
</dbReference>
<evidence type="ECO:0000313" key="5">
    <source>
        <dbReference type="EMBL" id="PZX36903.1"/>
    </source>
</evidence>
<keyword evidence="2" id="KW-1015">Disulfide bond</keyword>